<evidence type="ECO:0000256" key="5">
    <source>
        <dbReference type="RuleBase" id="RU004379"/>
    </source>
</evidence>
<comment type="similarity">
    <text evidence="5">Belongs to the BI1 family.</text>
</comment>
<protein>
    <submittedName>
        <fullName evidence="7">Transmembrane BAX inhibitor motif-containing protein 4</fullName>
    </submittedName>
</protein>
<sequence length="270" mass="30305">MATIPLMLDQDDNLDRLPSYDEVTSGKKVEQSNSRGKLHSAFDIEFGNSSITSSVVALAHVSIRLGFLRKVFAILSFQLLTTATLCVVLYLVPNVRNFLQHPIFLFVSLISSLALLFALYMNSHEVPLNYILLSSWTIIQSVSIGLVVSFYNVDVVIEAVVITTVVVIALFAYTLQSKRDFQKHYATMFSVLTVFFVASFIQLFLQSSLFNFLVAIAGAGIFSAYLVIDIDRIMHHLSAEDYIDACVSLYLDIVNLFLRILQIINELNRN</sequence>
<organism evidence="6 7">
    <name type="scientific">Syphacia muris</name>
    <dbReference type="NCBI Taxonomy" id="451379"/>
    <lineage>
        <taxon>Eukaryota</taxon>
        <taxon>Metazoa</taxon>
        <taxon>Ecdysozoa</taxon>
        <taxon>Nematoda</taxon>
        <taxon>Chromadorea</taxon>
        <taxon>Rhabditida</taxon>
        <taxon>Spirurina</taxon>
        <taxon>Oxyuridomorpha</taxon>
        <taxon>Oxyuroidea</taxon>
        <taxon>Oxyuridae</taxon>
        <taxon>Syphacia</taxon>
    </lineage>
</organism>
<comment type="subcellular location">
    <subcellularLocation>
        <location evidence="1">Membrane</location>
        <topology evidence="1">Multi-pass membrane protein</topology>
    </subcellularLocation>
</comment>
<dbReference type="GO" id="GO:0016020">
    <property type="term" value="C:membrane"/>
    <property type="evidence" value="ECO:0007669"/>
    <property type="project" value="UniProtKB-SubCell"/>
</dbReference>
<feature type="transmembrane region" description="Helical" evidence="5">
    <location>
        <begin position="185"/>
        <end position="204"/>
    </location>
</feature>
<keyword evidence="3 5" id="KW-1133">Transmembrane helix</keyword>
<dbReference type="AlphaFoldDB" id="A0A0N5AP47"/>
<dbReference type="STRING" id="451379.A0A0N5AP47"/>
<evidence type="ECO:0000256" key="1">
    <source>
        <dbReference type="ARBA" id="ARBA00004141"/>
    </source>
</evidence>
<keyword evidence="6" id="KW-1185">Reference proteome</keyword>
<dbReference type="GO" id="GO:0043066">
    <property type="term" value="P:negative regulation of apoptotic process"/>
    <property type="evidence" value="ECO:0007669"/>
    <property type="project" value="TreeGrafter"/>
</dbReference>
<evidence type="ECO:0000256" key="4">
    <source>
        <dbReference type="ARBA" id="ARBA00023136"/>
    </source>
</evidence>
<dbReference type="PANTHER" id="PTHR23291">
    <property type="entry name" value="BAX INHIBITOR-RELATED"/>
    <property type="match status" value="1"/>
</dbReference>
<reference evidence="7" key="1">
    <citation type="submission" date="2017-02" db="UniProtKB">
        <authorList>
            <consortium name="WormBaseParasite"/>
        </authorList>
    </citation>
    <scope>IDENTIFICATION</scope>
</reference>
<feature type="transmembrane region" description="Helical" evidence="5">
    <location>
        <begin position="103"/>
        <end position="121"/>
    </location>
</feature>
<evidence type="ECO:0000256" key="2">
    <source>
        <dbReference type="ARBA" id="ARBA00022692"/>
    </source>
</evidence>
<proteinExistence type="inferred from homology"/>
<evidence type="ECO:0000313" key="7">
    <source>
        <dbReference type="WBParaSite" id="SMUV_0000641301-mRNA-1"/>
    </source>
</evidence>
<evidence type="ECO:0000256" key="3">
    <source>
        <dbReference type="ARBA" id="ARBA00022989"/>
    </source>
</evidence>
<evidence type="ECO:0000313" key="6">
    <source>
        <dbReference type="Proteomes" id="UP000046393"/>
    </source>
</evidence>
<feature type="transmembrane region" description="Helical" evidence="5">
    <location>
        <begin position="155"/>
        <end position="173"/>
    </location>
</feature>
<dbReference type="Proteomes" id="UP000046393">
    <property type="component" value="Unplaced"/>
</dbReference>
<dbReference type="WBParaSite" id="SMUV_0000641301-mRNA-1">
    <property type="protein sequence ID" value="SMUV_0000641301-mRNA-1"/>
    <property type="gene ID" value="SMUV_0000641301"/>
</dbReference>
<dbReference type="InterPro" id="IPR006214">
    <property type="entry name" value="Bax_inhibitor_1-related"/>
</dbReference>
<keyword evidence="2 5" id="KW-0812">Transmembrane</keyword>
<feature type="transmembrane region" description="Helical" evidence="5">
    <location>
        <begin position="128"/>
        <end position="149"/>
    </location>
</feature>
<dbReference type="Pfam" id="PF01027">
    <property type="entry name" value="Bax1-I"/>
    <property type="match status" value="1"/>
</dbReference>
<keyword evidence="4 5" id="KW-0472">Membrane</keyword>
<accession>A0A0N5AP47</accession>
<dbReference type="PANTHER" id="PTHR23291:SF50">
    <property type="entry name" value="PROTEIN LIFEGUARD 4"/>
    <property type="match status" value="1"/>
</dbReference>
<feature type="transmembrane region" description="Helical" evidence="5">
    <location>
        <begin position="210"/>
        <end position="228"/>
    </location>
</feature>
<feature type="transmembrane region" description="Helical" evidence="5">
    <location>
        <begin position="71"/>
        <end position="91"/>
    </location>
</feature>
<name>A0A0N5AP47_9BILA</name>